<dbReference type="PROSITE" id="PS50005">
    <property type="entry name" value="TPR"/>
    <property type="match status" value="1"/>
</dbReference>
<name>A0ABY0CPT8_9DELT</name>
<keyword evidence="4" id="KW-1185">Reference proteome</keyword>
<dbReference type="Pfam" id="PF13485">
    <property type="entry name" value="Peptidase_MA_2"/>
    <property type="match status" value="1"/>
</dbReference>
<dbReference type="RefSeq" id="WP_127780987.1">
    <property type="nucleotide sequence ID" value="NZ_SADD01000012.1"/>
</dbReference>
<dbReference type="InterPro" id="IPR039568">
    <property type="entry name" value="Peptidase_MA-like_dom"/>
</dbReference>
<dbReference type="SUPFAM" id="SSF48452">
    <property type="entry name" value="TPR-like"/>
    <property type="match status" value="2"/>
</dbReference>
<dbReference type="Pfam" id="PF13432">
    <property type="entry name" value="TPR_16"/>
    <property type="match status" value="1"/>
</dbReference>
<comment type="caution">
    <text evidence="3">The sequence shown here is derived from an EMBL/GenBank/DDBJ whole genome shotgun (WGS) entry which is preliminary data.</text>
</comment>
<dbReference type="PROSITE" id="PS50293">
    <property type="entry name" value="TPR_REGION"/>
    <property type="match status" value="1"/>
</dbReference>
<proteinExistence type="predicted"/>
<keyword evidence="1" id="KW-0802">TPR repeat</keyword>
<dbReference type="InterPro" id="IPR019734">
    <property type="entry name" value="TPR_rpt"/>
</dbReference>
<evidence type="ECO:0000313" key="4">
    <source>
        <dbReference type="Proteomes" id="UP000282926"/>
    </source>
</evidence>
<organism evidence="3 4">
    <name type="scientific">Lujinxingia sediminis</name>
    <dbReference type="NCBI Taxonomy" id="2480984"/>
    <lineage>
        <taxon>Bacteria</taxon>
        <taxon>Deltaproteobacteria</taxon>
        <taxon>Bradymonadales</taxon>
        <taxon>Lujinxingiaceae</taxon>
        <taxon>Lujinxingia</taxon>
    </lineage>
</organism>
<evidence type="ECO:0000256" key="1">
    <source>
        <dbReference type="PROSITE-ProRule" id="PRU00339"/>
    </source>
</evidence>
<feature type="domain" description="Peptidase MA-like" evidence="2">
    <location>
        <begin position="150"/>
        <end position="354"/>
    </location>
</feature>
<dbReference type="PROSITE" id="PS51257">
    <property type="entry name" value="PROKAR_LIPOPROTEIN"/>
    <property type="match status" value="1"/>
</dbReference>
<dbReference type="Gene3D" id="1.25.40.10">
    <property type="entry name" value="Tetratricopeptide repeat domain"/>
    <property type="match status" value="2"/>
</dbReference>
<dbReference type="EMBL" id="SADD01000012">
    <property type="protein sequence ID" value="RVU42493.1"/>
    <property type="molecule type" value="Genomic_DNA"/>
</dbReference>
<gene>
    <name evidence="3" type="ORF">EA187_16580</name>
</gene>
<reference evidence="3 4" key="1">
    <citation type="submission" date="2019-01" db="EMBL/GenBank/DDBJ databases">
        <title>Lujinxingia litoralis gen. nov., sp. nov. and Lujinxingia sediminis gen. nov., sp. nov., new members in the order Bradymonadales, isolated from coastal sediment.</title>
        <authorList>
            <person name="Li C.-M."/>
        </authorList>
    </citation>
    <scope>NUCLEOTIDE SEQUENCE [LARGE SCALE GENOMIC DNA]</scope>
    <source>
        <strain evidence="3 4">SEH01</strain>
    </source>
</reference>
<accession>A0ABY0CPT8</accession>
<dbReference type="Proteomes" id="UP000282926">
    <property type="component" value="Unassembled WGS sequence"/>
</dbReference>
<sequence length="525" mass="59390">MRERAKIVWAVMVAMACLWAVPVWGQSSLEDYRQAEAMLSAWQLDEAREAIDRLSEKEPGLAEVDYLEARYAFYDGDYERALERIDKALSAREVGSWQALREIIAETIAVTESYARHVSPSGRFEVFIEPGRDEVLLPYAFEALDAAYEELGEELGYFPSTPIRVEVYPRTATLAQVSMLTDEEIRTSGTIALCQYNRLMITSPRAVLRGYGWVDTLIHEYVHYVINRKTYNQVPIWMHEGLAKFLERRWRGEDEAQLSASSEHLLHTRLQADDLISFEAMHPSMAKLPSQEDAAVAFAEVYTTMEYLREKVGPGAFGELLDTINEGYGAQEAFARVLGTSWGRFEKDWRAYLHTRPVVEFEDEAEPFEERLVFEDERRSGGELDQVEAPGAQDHIKLGQMFQVRERFGAAVVQYEKATRLIGQRNPVLQGRLAQSLLATGEPQQAVDVLAEVRELYPGYVTTWLELGNAYLALGEYALAREALEEAARINPFDPGVHQGLGRAYSGLGEGAQAERARGAERLLQ</sequence>
<protein>
    <submittedName>
        <fullName evidence="3">Tetratricopeptide repeat protein</fullName>
    </submittedName>
</protein>
<evidence type="ECO:0000259" key="2">
    <source>
        <dbReference type="Pfam" id="PF13485"/>
    </source>
</evidence>
<dbReference type="InterPro" id="IPR011990">
    <property type="entry name" value="TPR-like_helical_dom_sf"/>
</dbReference>
<evidence type="ECO:0000313" key="3">
    <source>
        <dbReference type="EMBL" id="RVU42493.1"/>
    </source>
</evidence>
<dbReference type="SMART" id="SM00028">
    <property type="entry name" value="TPR"/>
    <property type="match status" value="3"/>
</dbReference>
<feature type="repeat" description="TPR" evidence="1">
    <location>
        <begin position="461"/>
        <end position="494"/>
    </location>
</feature>